<evidence type="ECO:0000313" key="4">
    <source>
        <dbReference type="EMBL" id="RST91381.1"/>
    </source>
</evidence>
<dbReference type="Gene3D" id="3.40.630.30">
    <property type="match status" value="1"/>
</dbReference>
<evidence type="ECO:0000313" key="5">
    <source>
        <dbReference type="Proteomes" id="UP000287239"/>
    </source>
</evidence>
<dbReference type="Pfam" id="PF00583">
    <property type="entry name" value="Acetyltransf_1"/>
    <property type="match status" value="1"/>
</dbReference>
<protein>
    <submittedName>
        <fullName evidence="4">GNAT family N-acetyltransferase</fullName>
    </submittedName>
</protein>
<evidence type="ECO:0000256" key="1">
    <source>
        <dbReference type="ARBA" id="ARBA00022679"/>
    </source>
</evidence>
<evidence type="ECO:0000259" key="3">
    <source>
        <dbReference type="PROSITE" id="PS51186"/>
    </source>
</evidence>
<dbReference type="GeneID" id="98569521"/>
<keyword evidence="5" id="KW-1185">Reference proteome</keyword>
<dbReference type="InterPro" id="IPR050680">
    <property type="entry name" value="YpeA/RimI_acetyltransf"/>
</dbReference>
<reference evidence="4 5" key="1">
    <citation type="submission" date="2017-05" db="EMBL/GenBank/DDBJ databases">
        <title>Vagococcus spp. assemblies.</title>
        <authorList>
            <person name="Gulvik C.A."/>
        </authorList>
    </citation>
    <scope>NUCLEOTIDE SEQUENCE [LARGE SCALE GENOMIC DNA]</scope>
    <source>
        <strain evidence="4 5">NCFB 2777</strain>
    </source>
</reference>
<dbReference type="CDD" id="cd04301">
    <property type="entry name" value="NAT_SF"/>
    <property type="match status" value="1"/>
</dbReference>
<feature type="domain" description="N-acetyltransferase" evidence="3">
    <location>
        <begin position="1"/>
        <end position="187"/>
    </location>
</feature>
<dbReference type="AlphaFoldDB" id="A0A429ZCH2"/>
<comment type="caution">
    <text evidence="4">The sequence shown here is derived from an EMBL/GenBank/DDBJ whole genome shotgun (WGS) entry which is preliminary data.</text>
</comment>
<name>A0A429ZCH2_9ENTE</name>
<evidence type="ECO:0000256" key="2">
    <source>
        <dbReference type="ARBA" id="ARBA00023315"/>
    </source>
</evidence>
<keyword evidence="1 4" id="KW-0808">Transferase</keyword>
<dbReference type="RefSeq" id="WP_126782358.1">
    <property type="nucleotide sequence ID" value="NZ_NGJU01000030.1"/>
</dbReference>
<organism evidence="4 5">
    <name type="scientific">Vagococcus salmoninarum</name>
    <dbReference type="NCBI Taxonomy" id="2739"/>
    <lineage>
        <taxon>Bacteria</taxon>
        <taxon>Bacillati</taxon>
        <taxon>Bacillota</taxon>
        <taxon>Bacilli</taxon>
        <taxon>Lactobacillales</taxon>
        <taxon>Enterococcaceae</taxon>
        <taxon>Vagococcus</taxon>
    </lineage>
</organism>
<dbReference type="InterPro" id="IPR016181">
    <property type="entry name" value="Acyl_CoA_acyltransferase"/>
</dbReference>
<dbReference type="Proteomes" id="UP000287239">
    <property type="component" value="Unassembled WGS sequence"/>
</dbReference>
<accession>A0A429ZCH2</accession>
<sequence>MIRQAKKEDVEQIIPLILIILKDMELEFLAKYGIKKVSDVLRAGYVTETFRYSYQRAIVDVEGEQILGVAFGYKDSEEDLIDQPLVDILPLFEIPAEEKMFTDKEAFADEWYLDSIAVRADQRGQGVGARLLKALPDFAKEQGASKLGLSVDDGNPRAKQLYLRQGFEDVGRTVISGHDYDHMQRSV</sequence>
<keyword evidence="2" id="KW-0012">Acyltransferase</keyword>
<dbReference type="SUPFAM" id="SSF55729">
    <property type="entry name" value="Acyl-CoA N-acyltransferases (Nat)"/>
    <property type="match status" value="1"/>
</dbReference>
<dbReference type="OrthoDB" id="5319888at2"/>
<gene>
    <name evidence="4" type="ORF">CBF35_14315</name>
</gene>
<dbReference type="InterPro" id="IPR000182">
    <property type="entry name" value="GNAT_dom"/>
</dbReference>
<proteinExistence type="predicted"/>
<dbReference type="PANTHER" id="PTHR43420:SF52">
    <property type="entry name" value="N-ACETYLTRANSFERASE YODP"/>
    <property type="match status" value="1"/>
</dbReference>
<dbReference type="GO" id="GO:0016747">
    <property type="term" value="F:acyltransferase activity, transferring groups other than amino-acyl groups"/>
    <property type="evidence" value="ECO:0007669"/>
    <property type="project" value="InterPro"/>
</dbReference>
<dbReference type="EMBL" id="NGJU01000030">
    <property type="protein sequence ID" value="RST91381.1"/>
    <property type="molecule type" value="Genomic_DNA"/>
</dbReference>
<dbReference type="PROSITE" id="PS51186">
    <property type="entry name" value="GNAT"/>
    <property type="match status" value="1"/>
</dbReference>
<dbReference type="PANTHER" id="PTHR43420">
    <property type="entry name" value="ACETYLTRANSFERASE"/>
    <property type="match status" value="1"/>
</dbReference>